<feature type="transmembrane region" description="Helical" evidence="5">
    <location>
        <begin position="521"/>
        <end position="543"/>
    </location>
</feature>
<dbReference type="GO" id="GO:0016020">
    <property type="term" value="C:membrane"/>
    <property type="evidence" value="ECO:0007669"/>
    <property type="project" value="UniProtKB-SubCell"/>
</dbReference>
<dbReference type="GO" id="GO:0007166">
    <property type="term" value="P:cell surface receptor signaling pathway"/>
    <property type="evidence" value="ECO:0007669"/>
    <property type="project" value="InterPro"/>
</dbReference>
<dbReference type="AlphaFoldDB" id="A0A3M7T1B1"/>
<evidence type="ECO:0000256" key="6">
    <source>
        <dbReference type="SAM" id="SignalP"/>
    </source>
</evidence>
<dbReference type="InterPro" id="IPR017981">
    <property type="entry name" value="GPCR_2-like_7TM"/>
</dbReference>
<dbReference type="PROSITE" id="PS50261">
    <property type="entry name" value="G_PROTEIN_RECEP_F2_4"/>
    <property type="match status" value="1"/>
</dbReference>
<name>A0A3M7T1B1_BRAPC</name>
<evidence type="ECO:0000256" key="2">
    <source>
        <dbReference type="ARBA" id="ARBA00022692"/>
    </source>
</evidence>
<dbReference type="Pfam" id="PF00002">
    <property type="entry name" value="7tm_2"/>
    <property type="match status" value="1"/>
</dbReference>
<feature type="domain" description="G-protein coupled receptors family 2 profile 2" evidence="7">
    <location>
        <begin position="276"/>
        <end position="545"/>
    </location>
</feature>
<proteinExistence type="predicted"/>
<evidence type="ECO:0000313" key="8">
    <source>
        <dbReference type="EMBL" id="RNA41745.1"/>
    </source>
</evidence>
<feature type="transmembrane region" description="Helical" evidence="5">
    <location>
        <begin position="278"/>
        <end position="300"/>
    </location>
</feature>
<keyword evidence="8" id="KW-0675">Receptor</keyword>
<dbReference type="GO" id="GO:0004930">
    <property type="term" value="F:G protein-coupled receptor activity"/>
    <property type="evidence" value="ECO:0007669"/>
    <property type="project" value="InterPro"/>
</dbReference>
<feature type="transmembrane region" description="Helical" evidence="5">
    <location>
        <begin position="445"/>
        <end position="471"/>
    </location>
</feature>
<feature type="transmembrane region" description="Helical" evidence="5">
    <location>
        <begin position="367"/>
        <end position="390"/>
    </location>
</feature>
<keyword evidence="9" id="KW-1185">Reference proteome</keyword>
<evidence type="ECO:0000256" key="3">
    <source>
        <dbReference type="ARBA" id="ARBA00022989"/>
    </source>
</evidence>
<evidence type="ECO:0000256" key="4">
    <source>
        <dbReference type="ARBA" id="ARBA00023136"/>
    </source>
</evidence>
<dbReference type="CDD" id="cd15039">
    <property type="entry name" value="7tmB3_Methuselah-like"/>
    <property type="match status" value="1"/>
</dbReference>
<comment type="subcellular location">
    <subcellularLocation>
        <location evidence="1">Membrane</location>
        <topology evidence="1">Multi-pass membrane protein</topology>
    </subcellularLocation>
</comment>
<keyword evidence="6" id="KW-0732">Signal</keyword>
<feature type="transmembrane region" description="Helical" evidence="5">
    <location>
        <begin position="402"/>
        <end position="425"/>
    </location>
</feature>
<evidence type="ECO:0000256" key="5">
    <source>
        <dbReference type="SAM" id="Phobius"/>
    </source>
</evidence>
<dbReference type="Gene3D" id="1.20.1070.10">
    <property type="entry name" value="Rhodopsin 7-helix transmembrane proteins"/>
    <property type="match status" value="1"/>
</dbReference>
<dbReference type="STRING" id="10195.A0A3M7T1B1"/>
<feature type="transmembrane region" description="Helical" evidence="5">
    <location>
        <begin position="312"/>
        <end position="332"/>
    </location>
</feature>
<comment type="caution">
    <text evidence="8">The sequence shown here is derived from an EMBL/GenBank/DDBJ whole genome shotgun (WGS) entry which is preliminary data.</text>
</comment>
<feature type="chain" id="PRO_5018193561" evidence="6">
    <location>
        <begin position="17"/>
        <end position="549"/>
    </location>
</feature>
<sequence length="549" mass="63946">MKIFYLLFFNLKIVFACDDFCSNKTLSSNLNCFCSECDLYGDCCSDVASKTPTTLQNYECNSKLKEYGTIYTIGKCPDSYRNKKLMLKCVLEPRTIIQSIPVYSNVTRKFFKNIFCAICNLKNAKTNDLKFFSLETKMKYNESILEQRIKEHFEIFKPDGVPWPRKCIKHIQTCPNNFLNLEIISLCSNYTAYRCSVSGNLYKNEHCLRCNEPNSTSICSRLQVESVDYMSLQILFDLRNLQNEIVIEMNVTQTYEKVNFVNFTKIKFDEETDLIKKYITIAGQAISVISLINLIIFYFIKKLNRKLPGKIVISLSVSMIFSHVSFIISSILSDSDLILAEYRTYKSLKEMFKDLVPSLPCFLSGFFLHYFYLSFFIWSSIMAIDLFKIFSSVHESSRGKIFLKYSICAWSIPAIIALVMILKNYDRISYGYRSCFISSSFDLCIFFVMPVGFIIFENILLMLISVKLISGVDKFFKKFTHTQPKRPEKNRIVLFFKIFVVTGLSWILAIISSFINNKYSFMWYIYIVVDSLQGFFIMCIFVFNDVSFF</sequence>
<keyword evidence="3 5" id="KW-1133">Transmembrane helix</keyword>
<keyword evidence="2 5" id="KW-0812">Transmembrane</keyword>
<dbReference type="OrthoDB" id="6134459at2759"/>
<evidence type="ECO:0000256" key="1">
    <source>
        <dbReference type="ARBA" id="ARBA00004141"/>
    </source>
</evidence>
<evidence type="ECO:0000259" key="7">
    <source>
        <dbReference type="PROSITE" id="PS50261"/>
    </source>
</evidence>
<accession>A0A3M7T1B1</accession>
<feature type="transmembrane region" description="Helical" evidence="5">
    <location>
        <begin position="492"/>
        <end position="515"/>
    </location>
</feature>
<dbReference type="InterPro" id="IPR000832">
    <property type="entry name" value="GPCR_2_secretin-like"/>
</dbReference>
<dbReference type="PRINTS" id="PR00249">
    <property type="entry name" value="GPCRSECRETIN"/>
</dbReference>
<dbReference type="PANTHER" id="PTHR45902">
    <property type="entry name" value="LATROPHILIN RECEPTOR-LIKE PROTEIN A"/>
    <property type="match status" value="1"/>
</dbReference>
<protein>
    <submittedName>
        <fullName evidence="8">Putative G-coupled receptor Mth-like 1</fullName>
    </submittedName>
</protein>
<evidence type="ECO:0000313" key="9">
    <source>
        <dbReference type="Proteomes" id="UP000276133"/>
    </source>
</evidence>
<dbReference type="EMBL" id="REGN01000467">
    <property type="protein sequence ID" value="RNA41745.1"/>
    <property type="molecule type" value="Genomic_DNA"/>
</dbReference>
<feature type="signal peptide" evidence="6">
    <location>
        <begin position="1"/>
        <end position="16"/>
    </location>
</feature>
<dbReference type="Proteomes" id="UP000276133">
    <property type="component" value="Unassembled WGS sequence"/>
</dbReference>
<organism evidence="8 9">
    <name type="scientific">Brachionus plicatilis</name>
    <name type="common">Marine rotifer</name>
    <name type="synonym">Brachionus muelleri</name>
    <dbReference type="NCBI Taxonomy" id="10195"/>
    <lineage>
        <taxon>Eukaryota</taxon>
        <taxon>Metazoa</taxon>
        <taxon>Spiralia</taxon>
        <taxon>Gnathifera</taxon>
        <taxon>Rotifera</taxon>
        <taxon>Eurotatoria</taxon>
        <taxon>Monogononta</taxon>
        <taxon>Pseudotrocha</taxon>
        <taxon>Ploima</taxon>
        <taxon>Brachionidae</taxon>
        <taxon>Brachionus</taxon>
    </lineage>
</organism>
<dbReference type="InterPro" id="IPR053231">
    <property type="entry name" value="GPCR_LN-TM7"/>
</dbReference>
<gene>
    <name evidence="8" type="ORF">BpHYR1_010409</name>
</gene>
<reference evidence="8 9" key="1">
    <citation type="journal article" date="2018" name="Sci. Rep.">
        <title>Genomic signatures of local adaptation to the degree of environmental predictability in rotifers.</title>
        <authorList>
            <person name="Franch-Gras L."/>
            <person name="Hahn C."/>
            <person name="Garcia-Roger E.M."/>
            <person name="Carmona M.J."/>
            <person name="Serra M."/>
            <person name="Gomez A."/>
        </authorList>
    </citation>
    <scope>NUCLEOTIDE SEQUENCE [LARGE SCALE GENOMIC DNA]</scope>
    <source>
        <strain evidence="8">HYR1</strain>
    </source>
</reference>
<keyword evidence="4 5" id="KW-0472">Membrane</keyword>
<dbReference type="PANTHER" id="PTHR45902:SF1">
    <property type="entry name" value="LATROPHILIN RECEPTOR-LIKE PROTEIN A"/>
    <property type="match status" value="1"/>
</dbReference>